<keyword evidence="6" id="KW-0238">DNA-binding</keyword>
<comment type="catalytic activity">
    <reaction evidence="1">
        <text>ATP-dependent breakage, passage and rejoining of double-stranded DNA.</text>
        <dbReference type="EC" id="5.6.2.2"/>
    </reaction>
</comment>
<dbReference type="GO" id="GO:0005524">
    <property type="term" value="F:ATP binding"/>
    <property type="evidence" value="ECO:0007669"/>
    <property type="project" value="UniProtKB-KW"/>
</dbReference>
<gene>
    <name evidence="10" type="ORF">LEA_17536</name>
</gene>
<organism evidence="10">
    <name type="scientific">human gut metagenome</name>
    <dbReference type="NCBI Taxonomy" id="408170"/>
    <lineage>
        <taxon>unclassified sequences</taxon>
        <taxon>metagenomes</taxon>
        <taxon>organismal metagenomes</taxon>
    </lineage>
</organism>
<evidence type="ECO:0000256" key="6">
    <source>
        <dbReference type="ARBA" id="ARBA00023125"/>
    </source>
</evidence>
<dbReference type="PRINTS" id="PR00418">
    <property type="entry name" value="TPI2FAMILY"/>
</dbReference>
<dbReference type="GO" id="GO:0003918">
    <property type="term" value="F:DNA topoisomerase type II (double strand cut, ATP-hydrolyzing) activity"/>
    <property type="evidence" value="ECO:0007669"/>
    <property type="project" value="UniProtKB-EC"/>
</dbReference>
<dbReference type="Pfam" id="PF01751">
    <property type="entry name" value="Toprim"/>
    <property type="match status" value="1"/>
</dbReference>
<comment type="caution">
    <text evidence="10">The sequence shown here is derived from an EMBL/GenBank/DDBJ whole genome shotgun (WGS) entry which is preliminary data.</text>
</comment>
<evidence type="ECO:0000256" key="7">
    <source>
        <dbReference type="ARBA" id="ARBA00023235"/>
    </source>
</evidence>
<sequence length="201" mass="23329">MPVRGKTLNCLKASYDKIFKSEIITNLMKILGCGVEVKAKANKDLSTFDLNNLRWEKIIICTDADYDGYQIRTLILTMLYRLVPTVIEKGFVYIAESPLYEINSKDMTYFAYTEAEKQRILADIGEQKYKIQRSKGLGENEPEMMSLTTMNPETRRLIRVMPEDAQKTQEIFELLLGDNLDGRKDYIRDYGYKYLDDIDVS</sequence>
<dbReference type="GO" id="GO:0003677">
    <property type="term" value="F:DNA binding"/>
    <property type="evidence" value="ECO:0007669"/>
    <property type="project" value="UniProtKB-KW"/>
</dbReference>
<evidence type="ECO:0000313" key="10">
    <source>
        <dbReference type="EMBL" id="EKC51175.1"/>
    </source>
</evidence>
<feature type="domain" description="Toprim" evidence="9">
    <location>
        <begin position="2"/>
        <end position="95"/>
    </location>
</feature>
<dbReference type="InterPro" id="IPR013759">
    <property type="entry name" value="Topo_IIA_B_C"/>
</dbReference>
<comment type="similarity">
    <text evidence="2">Belongs to the type II topoisomerase GyrB family.</text>
</comment>
<dbReference type="InterPro" id="IPR002288">
    <property type="entry name" value="DNA_gyrase_B_C"/>
</dbReference>
<reference evidence="10" key="1">
    <citation type="journal article" date="2013" name="Environ. Microbiol.">
        <title>Microbiota from the distal guts of lean and obese adolescents exhibit partial functional redundancy besides clear differences in community structure.</title>
        <authorList>
            <person name="Ferrer M."/>
            <person name="Ruiz A."/>
            <person name="Lanza F."/>
            <person name="Haange S.B."/>
            <person name="Oberbach A."/>
            <person name="Till H."/>
            <person name="Bargiela R."/>
            <person name="Campoy C."/>
            <person name="Segura M.T."/>
            <person name="Richter M."/>
            <person name="von Bergen M."/>
            <person name="Seifert J."/>
            <person name="Suarez A."/>
        </authorList>
    </citation>
    <scope>NUCLEOTIDE SEQUENCE</scope>
</reference>
<evidence type="ECO:0000256" key="3">
    <source>
        <dbReference type="ARBA" id="ARBA00022741"/>
    </source>
</evidence>
<dbReference type="PANTHER" id="PTHR45866">
    <property type="entry name" value="DNA GYRASE/TOPOISOMERASE SUBUNIT B"/>
    <property type="match status" value="1"/>
</dbReference>
<evidence type="ECO:0000259" key="8">
    <source>
        <dbReference type="Pfam" id="PF00986"/>
    </source>
</evidence>
<keyword evidence="3" id="KW-0547">Nucleotide-binding</keyword>
<keyword evidence="5" id="KW-0799">Topoisomerase</keyword>
<dbReference type="PANTHER" id="PTHR45866:SF1">
    <property type="entry name" value="DNA GYRASE SUBUNIT B, MITOCHONDRIAL"/>
    <property type="match status" value="1"/>
</dbReference>
<dbReference type="InterPro" id="IPR000565">
    <property type="entry name" value="Topo_IIA_B"/>
</dbReference>
<dbReference type="Pfam" id="PF00986">
    <property type="entry name" value="DNA_gyraseB_C"/>
    <property type="match status" value="1"/>
</dbReference>
<dbReference type="InterPro" id="IPR006171">
    <property type="entry name" value="TOPRIM_dom"/>
</dbReference>
<dbReference type="PRINTS" id="PR01159">
    <property type="entry name" value="DNAGYRASEB"/>
</dbReference>
<feature type="domain" description="DNA gyrase B subunit C-terminal" evidence="8">
    <location>
        <begin position="127"/>
        <end position="187"/>
    </location>
</feature>
<accession>K1SBT5</accession>
<protein>
    <submittedName>
        <fullName evidence="10">Protein containing DNA topoisomerase, type IIA, subunit B</fullName>
        <ecNumber evidence="10">5.99.1.-</ecNumber>
    </submittedName>
</protein>
<dbReference type="SUPFAM" id="SSF56719">
    <property type="entry name" value="Type II DNA topoisomerase"/>
    <property type="match status" value="1"/>
</dbReference>
<dbReference type="EMBL" id="AJWY01012005">
    <property type="protein sequence ID" value="EKC51175.1"/>
    <property type="molecule type" value="Genomic_DNA"/>
</dbReference>
<evidence type="ECO:0000259" key="9">
    <source>
        <dbReference type="Pfam" id="PF01751"/>
    </source>
</evidence>
<dbReference type="EC" id="5.99.1.-" evidence="10"/>
<evidence type="ECO:0000256" key="5">
    <source>
        <dbReference type="ARBA" id="ARBA00023029"/>
    </source>
</evidence>
<evidence type="ECO:0000256" key="2">
    <source>
        <dbReference type="ARBA" id="ARBA00010708"/>
    </source>
</evidence>
<dbReference type="InterPro" id="IPR013760">
    <property type="entry name" value="Topo_IIA-like_dom_sf"/>
</dbReference>
<dbReference type="AlphaFoldDB" id="K1SBT5"/>
<evidence type="ECO:0000256" key="4">
    <source>
        <dbReference type="ARBA" id="ARBA00022840"/>
    </source>
</evidence>
<name>K1SBT5_9ZZZZ</name>
<dbReference type="GO" id="GO:0006265">
    <property type="term" value="P:DNA topological change"/>
    <property type="evidence" value="ECO:0007669"/>
    <property type="project" value="InterPro"/>
</dbReference>
<keyword evidence="7 10" id="KW-0413">Isomerase</keyword>
<keyword evidence="4" id="KW-0067">ATP-binding</keyword>
<dbReference type="Gene3D" id="3.40.50.670">
    <property type="match status" value="1"/>
</dbReference>
<evidence type="ECO:0000256" key="1">
    <source>
        <dbReference type="ARBA" id="ARBA00000185"/>
    </source>
</evidence>
<proteinExistence type="inferred from homology"/>